<proteinExistence type="predicted"/>
<dbReference type="AlphaFoldDB" id="A0A0Q9YC06"/>
<gene>
    <name evidence="2" type="ORF">ACA29_05905</name>
</gene>
<dbReference type="GO" id="GO:0003677">
    <property type="term" value="F:DNA binding"/>
    <property type="evidence" value="ECO:0007669"/>
    <property type="project" value="InterPro"/>
</dbReference>
<comment type="caution">
    <text evidence="2">The sequence shown here is derived from an EMBL/GenBank/DDBJ whole genome shotgun (WGS) entry which is preliminary data.</text>
</comment>
<reference evidence="2 3" key="1">
    <citation type="submission" date="2015-06" db="EMBL/GenBank/DDBJ databases">
        <title>Genome sequencing project of Bacillus galactosidilyticus PL133.</title>
        <authorList>
            <person name="Gaiero J."/>
            <person name="Nicol R."/>
            <person name="Habash M."/>
        </authorList>
    </citation>
    <scope>NUCLEOTIDE SEQUENCE [LARGE SCALE GENOMIC DNA]</scope>
    <source>
        <strain evidence="2 3">PL133</strain>
    </source>
</reference>
<dbReference type="InterPro" id="IPR011010">
    <property type="entry name" value="DNA_brk_join_enz"/>
</dbReference>
<evidence type="ECO:0000313" key="2">
    <source>
        <dbReference type="EMBL" id="KRG14660.1"/>
    </source>
</evidence>
<dbReference type="InterPro" id="IPR013762">
    <property type="entry name" value="Integrase-like_cat_sf"/>
</dbReference>
<keyword evidence="1" id="KW-0233">DNA recombination</keyword>
<name>A0A0Q9YC06_9BACI</name>
<dbReference type="Gene3D" id="1.10.443.10">
    <property type="entry name" value="Intergrase catalytic core"/>
    <property type="match status" value="1"/>
</dbReference>
<dbReference type="EMBL" id="LGPB01000060">
    <property type="protein sequence ID" value="KRG14660.1"/>
    <property type="molecule type" value="Genomic_DNA"/>
</dbReference>
<accession>A0A0Q9YC06</accession>
<dbReference type="GO" id="GO:0006310">
    <property type="term" value="P:DNA recombination"/>
    <property type="evidence" value="ECO:0007669"/>
    <property type="project" value="UniProtKB-KW"/>
</dbReference>
<evidence type="ECO:0000313" key="3">
    <source>
        <dbReference type="Proteomes" id="UP000053881"/>
    </source>
</evidence>
<evidence type="ECO:0000256" key="1">
    <source>
        <dbReference type="ARBA" id="ARBA00023172"/>
    </source>
</evidence>
<dbReference type="GO" id="GO:0015074">
    <property type="term" value="P:DNA integration"/>
    <property type="evidence" value="ECO:0007669"/>
    <property type="project" value="InterPro"/>
</dbReference>
<dbReference type="Proteomes" id="UP000053881">
    <property type="component" value="Unassembled WGS sequence"/>
</dbReference>
<dbReference type="PATRIC" id="fig|217031.4.peg.1976"/>
<dbReference type="SUPFAM" id="SSF56349">
    <property type="entry name" value="DNA breaking-rejoining enzymes"/>
    <property type="match status" value="1"/>
</dbReference>
<protein>
    <submittedName>
        <fullName evidence="2">Uncharacterized protein</fullName>
    </submittedName>
</protein>
<sequence length="141" mass="16863">MSMINLAQSTIEFKQDGHRNIYKLSDEPLQHVLTYLKTIDPLKRPRYLSNDPLFISFNNRSNDYQYDYANEQPKRLSTRGIQEMMKDEVRLAGLRKLSAKHLRNSCILDHVLSDRNDKEIQRYFHLSHPHSLHRYKVYKES</sequence>
<organism evidence="2 3">
    <name type="scientific">Lederbergia galactosidilytica</name>
    <dbReference type="NCBI Taxonomy" id="217031"/>
    <lineage>
        <taxon>Bacteria</taxon>
        <taxon>Bacillati</taxon>
        <taxon>Bacillota</taxon>
        <taxon>Bacilli</taxon>
        <taxon>Bacillales</taxon>
        <taxon>Bacillaceae</taxon>
        <taxon>Lederbergia</taxon>
    </lineage>
</organism>